<dbReference type="InterPro" id="IPR036663">
    <property type="entry name" value="Fumarylacetoacetase_C_sf"/>
</dbReference>
<name>A0ABP7KHH6_9MICO</name>
<sequence length="287" mass="30963">MKFARLGPIGQETPTVFHEGRHYDLLTLTADIDGDFLASDGPERARVALEAGWLPEIPNASALRIGAPIARPSAVICIGMNYAAHAAESGSLPPEIPIIFLKTPNTVVGPNDSVEIPPGSTKTDWEVELGIVISKRASYLDSPDDALDHVAGFVTANDVSERDFQMAVSGGQWSKGKCAPGFNPTGPWLVTPDEVDFQNLSLKSWVNGEIRQDSTTADQIFDVKFIIWHLSQYLALEPGDLVLTGTPEGVALSGRFPYLAAGDVCEIEIEGLGRQRQDFIAHEKAAK</sequence>
<dbReference type="Proteomes" id="UP001501803">
    <property type="component" value="Unassembled WGS sequence"/>
</dbReference>
<dbReference type="Pfam" id="PF01557">
    <property type="entry name" value="FAA_hydrolase"/>
    <property type="match status" value="1"/>
</dbReference>
<evidence type="ECO:0000313" key="5">
    <source>
        <dbReference type="Proteomes" id="UP001501803"/>
    </source>
</evidence>
<evidence type="ECO:0000259" key="3">
    <source>
        <dbReference type="Pfam" id="PF01557"/>
    </source>
</evidence>
<accession>A0ABP7KHH6</accession>
<keyword evidence="5" id="KW-1185">Reference proteome</keyword>
<gene>
    <name evidence="4" type="ORF">GCM10022381_20000</name>
</gene>
<dbReference type="InterPro" id="IPR011234">
    <property type="entry name" value="Fumarylacetoacetase-like_C"/>
</dbReference>
<protein>
    <submittedName>
        <fullName evidence="4">Fumarylacetoacetate hydrolase family protein</fullName>
    </submittedName>
</protein>
<keyword evidence="4" id="KW-0378">Hydrolase</keyword>
<evidence type="ECO:0000313" key="4">
    <source>
        <dbReference type="EMBL" id="GAA3877491.1"/>
    </source>
</evidence>
<dbReference type="InterPro" id="IPR051121">
    <property type="entry name" value="FAH"/>
</dbReference>
<dbReference type="EMBL" id="BAABCN010000004">
    <property type="protein sequence ID" value="GAA3877491.1"/>
    <property type="molecule type" value="Genomic_DNA"/>
</dbReference>
<comment type="caution">
    <text evidence="4">The sequence shown here is derived from an EMBL/GenBank/DDBJ whole genome shotgun (WGS) entry which is preliminary data.</text>
</comment>
<dbReference type="PANTHER" id="PTHR42796">
    <property type="entry name" value="FUMARYLACETOACETATE HYDROLASE DOMAIN-CONTAINING PROTEIN 2A-RELATED"/>
    <property type="match status" value="1"/>
</dbReference>
<dbReference type="Gene3D" id="3.90.850.10">
    <property type="entry name" value="Fumarylacetoacetase-like, C-terminal domain"/>
    <property type="match status" value="1"/>
</dbReference>
<feature type="domain" description="Fumarylacetoacetase-like C-terminal" evidence="3">
    <location>
        <begin position="75"/>
        <end position="278"/>
    </location>
</feature>
<reference evidence="5" key="1">
    <citation type="journal article" date="2019" name="Int. J. Syst. Evol. Microbiol.">
        <title>The Global Catalogue of Microorganisms (GCM) 10K type strain sequencing project: providing services to taxonomists for standard genome sequencing and annotation.</title>
        <authorList>
            <consortium name="The Broad Institute Genomics Platform"/>
            <consortium name="The Broad Institute Genome Sequencing Center for Infectious Disease"/>
            <person name="Wu L."/>
            <person name="Ma J."/>
        </authorList>
    </citation>
    <scope>NUCLEOTIDE SEQUENCE [LARGE SCALE GENOMIC DNA]</scope>
    <source>
        <strain evidence="5">JCM 17021</strain>
    </source>
</reference>
<organism evidence="4 5">
    <name type="scientific">Leifsonia kafniensis</name>
    <dbReference type="NCBI Taxonomy" id="475957"/>
    <lineage>
        <taxon>Bacteria</taxon>
        <taxon>Bacillati</taxon>
        <taxon>Actinomycetota</taxon>
        <taxon>Actinomycetes</taxon>
        <taxon>Micrococcales</taxon>
        <taxon>Microbacteriaceae</taxon>
        <taxon>Leifsonia</taxon>
    </lineage>
</organism>
<dbReference type="PANTHER" id="PTHR42796:SF4">
    <property type="entry name" value="FUMARYLACETOACETATE HYDROLASE DOMAIN-CONTAINING PROTEIN 2A"/>
    <property type="match status" value="1"/>
</dbReference>
<proteinExistence type="inferred from homology"/>
<dbReference type="RefSeq" id="WP_345065686.1">
    <property type="nucleotide sequence ID" value="NZ_BAABCN010000004.1"/>
</dbReference>
<comment type="similarity">
    <text evidence="1">Belongs to the FAH family.</text>
</comment>
<dbReference type="SUPFAM" id="SSF56529">
    <property type="entry name" value="FAH"/>
    <property type="match status" value="1"/>
</dbReference>
<evidence type="ECO:0000256" key="2">
    <source>
        <dbReference type="ARBA" id="ARBA00022723"/>
    </source>
</evidence>
<evidence type="ECO:0000256" key="1">
    <source>
        <dbReference type="ARBA" id="ARBA00010211"/>
    </source>
</evidence>
<dbReference type="GO" id="GO:0016787">
    <property type="term" value="F:hydrolase activity"/>
    <property type="evidence" value="ECO:0007669"/>
    <property type="project" value="UniProtKB-KW"/>
</dbReference>
<keyword evidence="2" id="KW-0479">Metal-binding</keyword>